<organism evidence="1">
    <name type="scientific">marine sediment metagenome</name>
    <dbReference type="NCBI Taxonomy" id="412755"/>
    <lineage>
        <taxon>unclassified sequences</taxon>
        <taxon>metagenomes</taxon>
        <taxon>ecological metagenomes</taxon>
    </lineage>
</organism>
<reference evidence="1" key="1">
    <citation type="journal article" date="2015" name="Nature">
        <title>Complex archaea that bridge the gap between prokaryotes and eukaryotes.</title>
        <authorList>
            <person name="Spang A."/>
            <person name="Saw J.H."/>
            <person name="Jorgensen S.L."/>
            <person name="Zaremba-Niedzwiedzka K."/>
            <person name="Martijn J."/>
            <person name="Lind A.E."/>
            <person name="van Eijk R."/>
            <person name="Schleper C."/>
            <person name="Guy L."/>
            <person name="Ettema T.J."/>
        </authorList>
    </citation>
    <scope>NUCLEOTIDE SEQUENCE</scope>
</reference>
<dbReference type="AlphaFoldDB" id="A0A0F9CZU1"/>
<name>A0A0F9CZU1_9ZZZZ</name>
<evidence type="ECO:0000313" key="1">
    <source>
        <dbReference type="EMBL" id="KKL05353.1"/>
    </source>
</evidence>
<sequence>MANVITVIGERDKGDVDQYYVVTDNGWRRLGKTTRKADLIQSAVLAFEKQIQSGSVLVVAHLGNELAYTVKFEAGMFAIEEMDFDEVEW</sequence>
<accession>A0A0F9CZU1</accession>
<gene>
    <name evidence="1" type="ORF">LCGC14_2606870</name>
</gene>
<protein>
    <submittedName>
        <fullName evidence="1">Uncharacterized protein</fullName>
    </submittedName>
</protein>
<comment type="caution">
    <text evidence="1">The sequence shown here is derived from an EMBL/GenBank/DDBJ whole genome shotgun (WGS) entry which is preliminary data.</text>
</comment>
<dbReference type="EMBL" id="LAZR01044155">
    <property type="protein sequence ID" value="KKL05353.1"/>
    <property type="molecule type" value="Genomic_DNA"/>
</dbReference>
<proteinExistence type="predicted"/>